<dbReference type="AlphaFoldDB" id="A0A249PN25"/>
<dbReference type="EMBL" id="CP023069">
    <property type="protein sequence ID" value="ASY67328.1"/>
    <property type="molecule type" value="Genomic_DNA"/>
</dbReference>
<sequence>MVTAEHAASGSTMAGPANTTLMRSAPAAFLGGGVIGPPPKSWSA</sequence>
<accession>A0A249PN25</accession>
<evidence type="ECO:0000313" key="1">
    <source>
        <dbReference type="EMBL" id="ASY67328.1"/>
    </source>
</evidence>
<organism evidence="1 2">
    <name type="scientific">Sinorhizobium sojae CCBAU 05684</name>
    <dbReference type="NCBI Taxonomy" id="716928"/>
    <lineage>
        <taxon>Bacteria</taxon>
        <taxon>Pseudomonadati</taxon>
        <taxon>Pseudomonadota</taxon>
        <taxon>Alphaproteobacteria</taxon>
        <taxon>Hyphomicrobiales</taxon>
        <taxon>Rhizobiaceae</taxon>
        <taxon>Sinorhizobium/Ensifer group</taxon>
        <taxon>Sinorhizobium</taxon>
    </lineage>
</organism>
<protein>
    <submittedName>
        <fullName evidence="1">Uncharacterized protein</fullName>
    </submittedName>
</protein>
<gene>
    <name evidence="1" type="ORF">SJ05684_a40150</name>
</gene>
<name>A0A249PN25_9HYPH</name>
<keyword evidence="2" id="KW-1185">Reference proteome</keyword>
<proteinExistence type="predicted"/>
<dbReference type="KEGG" id="esj:SJ05684_a40150"/>
<evidence type="ECO:0000313" key="2">
    <source>
        <dbReference type="Proteomes" id="UP000217211"/>
    </source>
</evidence>
<keyword evidence="1" id="KW-0614">Plasmid</keyword>
<dbReference type="Proteomes" id="UP000217211">
    <property type="component" value="Plasmid pSJ05684a"/>
</dbReference>
<reference evidence="1 2" key="1">
    <citation type="submission" date="2017-08" db="EMBL/GenBank/DDBJ databases">
        <title>Multipartite genome sequences of Sinorhizobium species nodulating soybeans.</title>
        <authorList>
            <person name="Tian C.F."/>
        </authorList>
    </citation>
    <scope>NUCLEOTIDE SEQUENCE [LARGE SCALE GENOMIC DNA]</scope>
    <source>
        <strain evidence="1 2">CCBAU 05684</strain>
        <plasmid evidence="2">psj05684a</plasmid>
    </source>
</reference>
<geneLocation type="plasmid" evidence="2">
    <name>psj05684a</name>
</geneLocation>